<proteinExistence type="predicted"/>
<organism evidence="1">
    <name type="scientific">Rhizophora mucronata</name>
    <name type="common">Asiatic mangrove</name>
    <dbReference type="NCBI Taxonomy" id="61149"/>
    <lineage>
        <taxon>Eukaryota</taxon>
        <taxon>Viridiplantae</taxon>
        <taxon>Streptophyta</taxon>
        <taxon>Embryophyta</taxon>
        <taxon>Tracheophyta</taxon>
        <taxon>Spermatophyta</taxon>
        <taxon>Magnoliopsida</taxon>
        <taxon>eudicotyledons</taxon>
        <taxon>Gunneridae</taxon>
        <taxon>Pentapetalae</taxon>
        <taxon>rosids</taxon>
        <taxon>fabids</taxon>
        <taxon>Malpighiales</taxon>
        <taxon>Rhizophoraceae</taxon>
        <taxon>Rhizophora</taxon>
    </lineage>
</organism>
<dbReference type="EMBL" id="GGEC01000328">
    <property type="protein sequence ID" value="MBW80811.1"/>
    <property type="molecule type" value="Transcribed_RNA"/>
</dbReference>
<sequence>MVSGIALSVLK</sequence>
<name>A0A2P2IHX7_RHIMU</name>
<reference evidence="1" key="1">
    <citation type="submission" date="2018-02" db="EMBL/GenBank/DDBJ databases">
        <title>Rhizophora mucronata_Transcriptome.</title>
        <authorList>
            <person name="Meera S.P."/>
            <person name="Sreeshan A."/>
            <person name="Augustine A."/>
        </authorList>
    </citation>
    <scope>NUCLEOTIDE SEQUENCE</scope>
    <source>
        <tissue evidence="1">Leaf</tissue>
    </source>
</reference>
<accession>A0A2P2IHX7</accession>
<evidence type="ECO:0000313" key="1">
    <source>
        <dbReference type="EMBL" id="MBW80811.1"/>
    </source>
</evidence>
<protein>
    <submittedName>
        <fullName evidence="1">Uncharacterized protein</fullName>
    </submittedName>
</protein>